<proteinExistence type="predicted"/>
<accession>A0ABD1WIW4</accession>
<dbReference type="AlphaFoldDB" id="A0ABD1WIW4"/>
<reference evidence="2" key="1">
    <citation type="submission" date="2024-07" db="EMBL/GenBank/DDBJ databases">
        <title>Two chromosome-level genome assemblies of Korean endemic species Abeliophyllum distichum and Forsythia ovata (Oleaceae).</title>
        <authorList>
            <person name="Jang H."/>
        </authorList>
    </citation>
    <scope>NUCLEOTIDE SEQUENCE [LARGE SCALE GENOMIC DNA]</scope>
</reference>
<protein>
    <submittedName>
        <fullName evidence="1">Uncharacterized protein</fullName>
    </submittedName>
</protein>
<evidence type="ECO:0000313" key="1">
    <source>
        <dbReference type="EMBL" id="KAL2549613.1"/>
    </source>
</evidence>
<name>A0ABD1WIW4_9LAMI</name>
<comment type="caution">
    <text evidence="1">The sequence shown here is derived from an EMBL/GenBank/DDBJ whole genome shotgun (WGS) entry which is preliminary data.</text>
</comment>
<evidence type="ECO:0000313" key="2">
    <source>
        <dbReference type="Proteomes" id="UP001604277"/>
    </source>
</evidence>
<sequence length="116" mass="13142">MSSNLSHWEKNEGFAASYPIVTSILLKFLLRVEVNDICVDDEACLHKHSRHAPDLMGTLDAMEEVGPSSLSKKFSNGTSTVDIYVDDMYISMILIQMTRLKVVHKMRRPHFVSNMA</sequence>
<dbReference type="EMBL" id="JBFOLJ010000003">
    <property type="protein sequence ID" value="KAL2549613.1"/>
    <property type="molecule type" value="Genomic_DNA"/>
</dbReference>
<organism evidence="1 2">
    <name type="scientific">Forsythia ovata</name>
    <dbReference type="NCBI Taxonomy" id="205694"/>
    <lineage>
        <taxon>Eukaryota</taxon>
        <taxon>Viridiplantae</taxon>
        <taxon>Streptophyta</taxon>
        <taxon>Embryophyta</taxon>
        <taxon>Tracheophyta</taxon>
        <taxon>Spermatophyta</taxon>
        <taxon>Magnoliopsida</taxon>
        <taxon>eudicotyledons</taxon>
        <taxon>Gunneridae</taxon>
        <taxon>Pentapetalae</taxon>
        <taxon>asterids</taxon>
        <taxon>lamiids</taxon>
        <taxon>Lamiales</taxon>
        <taxon>Oleaceae</taxon>
        <taxon>Forsythieae</taxon>
        <taxon>Forsythia</taxon>
    </lineage>
</organism>
<keyword evidence="2" id="KW-1185">Reference proteome</keyword>
<gene>
    <name evidence="1" type="ORF">Fot_11143</name>
</gene>
<dbReference type="Proteomes" id="UP001604277">
    <property type="component" value="Unassembled WGS sequence"/>
</dbReference>